<accession>A0ACC0UZN9</accession>
<evidence type="ECO:0000313" key="2">
    <source>
        <dbReference type="Proteomes" id="UP001163324"/>
    </source>
</evidence>
<organism evidence="1 2">
    <name type="scientific">Trichothecium roseum</name>
    <dbReference type="NCBI Taxonomy" id="47278"/>
    <lineage>
        <taxon>Eukaryota</taxon>
        <taxon>Fungi</taxon>
        <taxon>Dikarya</taxon>
        <taxon>Ascomycota</taxon>
        <taxon>Pezizomycotina</taxon>
        <taxon>Sordariomycetes</taxon>
        <taxon>Hypocreomycetidae</taxon>
        <taxon>Hypocreales</taxon>
        <taxon>Hypocreales incertae sedis</taxon>
        <taxon>Trichothecium</taxon>
    </lineage>
</organism>
<gene>
    <name evidence="1" type="ORF">N3K66_006032</name>
</gene>
<reference evidence="1" key="1">
    <citation type="submission" date="2022-10" db="EMBL/GenBank/DDBJ databases">
        <title>Complete Genome of Trichothecium roseum strain YXFP-22015, a Plant Pathogen Isolated from Citrus.</title>
        <authorList>
            <person name="Wang Y."/>
            <person name="Zhu L."/>
        </authorList>
    </citation>
    <scope>NUCLEOTIDE SEQUENCE</scope>
    <source>
        <strain evidence="1">YXFP-22015</strain>
    </source>
</reference>
<proteinExistence type="predicted"/>
<comment type="caution">
    <text evidence="1">The sequence shown here is derived from an EMBL/GenBank/DDBJ whole genome shotgun (WGS) entry which is preliminary data.</text>
</comment>
<keyword evidence="2" id="KW-1185">Reference proteome</keyword>
<name>A0ACC0UZN9_9HYPO</name>
<evidence type="ECO:0000313" key="1">
    <source>
        <dbReference type="EMBL" id="KAI9899571.1"/>
    </source>
</evidence>
<sequence>MRYAVKYTAVASLVAGAMAARHRGHAHLHAKKGSPVEAREEPNNVVTVYAAQATETVYELAGEVVDLDAAKAGIDNGAYVIVGETKPTYSPPPPPPEPTTSSEEPEIGAQFFESKTEESTSTTSIAVPTTSTSAAPPPPPKPKPTSSTPVVGGGIDSDFPSGKIKCSEFPSEWGAQPLEWLKLGGWSGLQFVPGYIKGALSISTINTGIAGETCEKNCMCSYACPPGYQKTQWSDAQGNTKQSIGGLYCNSEGYLELTRKASNKLCEKGLGGVTIKNELSEVVNTCRTEYPGTEAMVLPFTAEAGETIELTNPDQNEYYIWDGKATSAQYYINKKGLDVSDACVWNSPADPEGAGNWSPAVAGVGRAADGLTYVSIFQNLPTSNALLDFNVEITGDVGNQDPCYFKNGKWSSGSGCTLAFKEGEKAVIRFY</sequence>
<dbReference type="EMBL" id="CM047944">
    <property type="protein sequence ID" value="KAI9899571.1"/>
    <property type="molecule type" value="Genomic_DNA"/>
</dbReference>
<protein>
    <submittedName>
        <fullName evidence="1">Uncharacterized protein</fullName>
    </submittedName>
</protein>
<dbReference type="Proteomes" id="UP001163324">
    <property type="component" value="Chromosome 5"/>
</dbReference>